<sequence>MADFRVATRYAKALVDLATEKNSLDKVYEDVRLINDVCAENESLVVILKNPIVDNEKKQAVLEKLFNGKVSEITTVFLRLIASKKRADILPAIMESFVSLYYQTKNIASASIQTTFPLTEEMRNAFVDAAKQHTGAQQIELEEIVAPEIIGGYVFKIDDRQIDASVKTKLSTIKRSLTK</sequence>
<comment type="subcellular location">
    <subcellularLocation>
        <location evidence="7">Cell membrane</location>
        <topology evidence="7">Peripheral membrane protein</topology>
    </subcellularLocation>
    <subcellularLocation>
        <location evidence="1">Membrane</location>
    </subcellularLocation>
</comment>
<keyword evidence="3 7" id="KW-0375">Hydrogen ion transport</keyword>
<organism evidence="8 9">
    <name type="scientific">Aureibacter tunicatorum</name>
    <dbReference type="NCBI Taxonomy" id="866807"/>
    <lineage>
        <taxon>Bacteria</taxon>
        <taxon>Pseudomonadati</taxon>
        <taxon>Bacteroidota</taxon>
        <taxon>Cytophagia</taxon>
        <taxon>Cytophagales</taxon>
        <taxon>Persicobacteraceae</taxon>
        <taxon>Aureibacter</taxon>
    </lineage>
</organism>
<comment type="caution">
    <text evidence="8">The sequence shown here is derived from an EMBL/GenBank/DDBJ whole genome shotgun (WGS) entry which is preliminary data.</text>
</comment>
<evidence type="ECO:0000256" key="7">
    <source>
        <dbReference type="HAMAP-Rule" id="MF_01416"/>
    </source>
</evidence>
<dbReference type="NCBIfam" id="TIGR01145">
    <property type="entry name" value="ATP_synt_delta"/>
    <property type="match status" value="1"/>
</dbReference>
<protein>
    <recommendedName>
        <fullName evidence="7">ATP synthase subunit delta</fullName>
    </recommendedName>
    <alternativeName>
        <fullName evidence="7">ATP synthase F(1) sector subunit delta</fullName>
    </alternativeName>
    <alternativeName>
        <fullName evidence="7">F-type ATPase subunit delta</fullName>
        <shortName evidence="7">F-ATPase subunit delta</shortName>
    </alternativeName>
</protein>
<comment type="function">
    <text evidence="7">This protein is part of the stalk that links CF(0) to CF(1). It either transmits conformational changes from CF(0) to CF(1) or is implicated in proton conduction.</text>
</comment>
<keyword evidence="7" id="KW-1003">Cell membrane</keyword>
<dbReference type="InterPro" id="IPR000711">
    <property type="entry name" value="ATPase_OSCP/dsu"/>
</dbReference>
<dbReference type="AlphaFoldDB" id="A0AAE4BQR1"/>
<evidence type="ECO:0000256" key="6">
    <source>
        <dbReference type="ARBA" id="ARBA00023310"/>
    </source>
</evidence>
<comment type="similarity">
    <text evidence="7">Belongs to the ATPase delta chain family.</text>
</comment>
<gene>
    <name evidence="7" type="primary">atpH</name>
    <name evidence="8" type="ORF">HNQ88_000169</name>
</gene>
<keyword evidence="7" id="KW-0139">CF(1)</keyword>
<keyword evidence="6 7" id="KW-0066">ATP synthesis</keyword>
<evidence type="ECO:0000256" key="1">
    <source>
        <dbReference type="ARBA" id="ARBA00004370"/>
    </source>
</evidence>
<reference evidence="8" key="1">
    <citation type="submission" date="2023-07" db="EMBL/GenBank/DDBJ databases">
        <title>Genomic Encyclopedia of Type Strains, Phase IV (KMG-IV): sequencing the most valuable type-strain genomes for metagenomic binning, comparative biology and taxonomic classification.</title>
        <authorList>
            <person name="Goeker M."/>
        </authorList>
    </citation>
    <scope>NUCLEOTIDE SEQUENCE</scope>
    <source>
        <strain evidence="8">DSM 26174</strain>
    </source>
</reference>
<evidence type="ECO:0000256" key="4">
    <source>
        <dbReference type="ARBA" id="ARBA00023065"/>
    </source>
</evidence>
<dbReference type="Proteomes" id="UP001185092">
    <property type="component" value="Unassembled WGS sequence"/>
</dbReference>
<dbReference type="InterPro" id="IPR026015">
    <property type="entry name" value="ATP_synth_OSCP/delta_N_sf"/>
</dbReference>
<dbReference type="GO" id="GO:0005886">
    <property type="term" value="C:plasma membrane"/>
    <property type="evidence" value="ECO:0007669"/>
    <property type="project" value="UniProtKB-SubCell"/>
</dbReference>
<dbReference type="Pfam" id="PF00213">
    <property type="entry name" value="OSCP"/>
    <property type="match status" value="1"/>
</dbReference>
<keyword evidence="2 7" id="KW-0813">Transport</keyword>
<keyword evidence="9" id="KW-1185">Reference proteome</keyword>
<dbReference type="RefSeq" id="WP_309936638.1">
    <property type="nucleotide sequence ID" value="NZ_AP025305.1"/>
</dbReference>
<evidence type="ECO:0000256" key="3">
    <source>
        <dbReference type="ARBA" id="ARBA00022781"/>
    </source>
</evidence>
<name>A0AAE4BQR1_9BACT</name>
<dbReference type="GO" id="GO:0046933">
    <property type="term" value="F:proton-transporting ATP synthase activity, rotational mechanism"/>
    <property type="evidence" value="ECO:0007669"/>
    <property type="project" value="UniProtKB-UniRule"/>
</dbReference>
<keyword evidence="4 7" id="KW-0406">Ion transport</keyword>
<evidence type="ECO:0000256" key="5">
    <source>
        <dbReference type="ARBA" id="ARBA00023136"/>
    </source>
</evidence>
<dbReference type="SUPFAM" id="SSF47928">
    <property type="entry name" value="N-terminal domain of the delta subunit of the F1F0-ATP synthase"/>
    <property type="match status" value="1"/>
</dbReference>
<evidence type="ECO:0000313" key="9">
    <source>
        <dbReference type="Proteomes" id="UP001185092"/>
    </source>
</evidence>
<keyword evidence="5 7" id="KW-0472">Membrane</keyword>
<dbReference type="HAMAP" id="MF_01416">
    <property type="entry name" value="ATP_synth_delta_bact"/>
    <property type="match status" value="1"/>
</dbReference>
<accession>A0AAE4BQR1</accession>
<dbReference type="Gene3D" id="1.10.520.20">
    <property type="entry name" value="N-terminal domain of the delta subunit of the F1F0-ATP synthase"/>
    <property type="match status" value="1"/>
</dbReference>
<dbReference type="PRINTS" id="PR00125">
    <property type="entry name" value="ATPASEDELTA"/>
</dbReference>
<comment type="function">
    <text evidence="7">F(1)F(0) ATP synthase produces ATP from ADP in the presence of a proton or sodium gradient. F-type ATPases consist of two structural domains, F(1) containing the extramembraneous catalytic core and F(0) containing the membrane proton channel, linked together by a central stalk and a peripheral stalk. During catalysis, ATP synthesis in the catalytic domain of F(1) is coupled via a rotary mechanism of the central stalk subunits to proton translocation.</text>
</comment>
<evidence type="ECO:0000313" key="8">
    <source>
        <dbReference type="EMBL" id="MDR6237193.1"/>
    </source>
</evidence>
<evidence type="ECO:0000256" key="2">
    <source>
        <dbReference type="ARBA" id="ARBA00022448"/>
    </source>
</evidence>
<dbReference type="PANTHER" id="PTHR11910">
    <property type="entry name" value="ATP SYNTHASE DELTA CHAIN"/>
    <property type="match status" value="1"/>
</dbReference>
<dbReference type="GO" id="GO:0045259">
    <property type="term" value="C:proton-transporting ATP synthase complex"/>
    <property type="evidence" value="ECO:0007669"/>
    <property type="project" value="UniProtKB-KW"/>
</dbReference>
<proteinExistence type="inferred from homology"/>
<dbReference type="EMBL" id="JAVDQD010000001">
    <property type="protein sequence ID" value="MDR6237193.1"/>
    <property type="molecule type" value="Genomic_DNA"/>
</dbReference>